<proteinExistence type="predicted"/>
<organism evidence="1 2">
    <name type="scientific">Fructilactobacillus sanfranciscensis</name>
    <name type="common">Lactobacillus sanfranciscensis</name>
    <dbReference type="NCBI Taxonomy" id="1625"/>
    <lineage>
        <taxon>Bacteria</taxon>
        <taxon>Bacillati</taxon>
        <taxon>Bacillota</taxon>
        <taxon>Bacilli</taxon>
        <taxon>Lactobacillales</taxon>
        <taxon>Lactobacillaceae</taxon>
        <taxon>Fructilactobacillus</taxon>
    </lineage>
</organism>
<dbReference type="Pfam" id="PF01263">
    <property type="entry name" value="Aldose_epim"/>
    <property type="match status" value="1"/>
</dbReference>
<reference evidence="1 2" key="1">
    <citation type="submission" date="2018-05" db="EMBL/GenBank/DDBJ databases">
        <title>Lactobacillus sanfranciscensis Ah4 draft denome sequence.</title>
        <authorList>
            <person name="Zhang G."/>
        </authorList>
    </citation>
    <scope>NUCLEOTIDE SEQUENCE [LARGE SCALE GENOMIC DNA]</scope>
    <source>
        <strain evidence="1 2">Ah4</strain>
    </source>
</reference>
<dbReference type="PANTHER" id="PTHR11122:SF13">
    <property type="entry name" value="GLUCOSE-6-PHOSPHATE 1-EPIMERASE"/>
    <property type="match status" value="1"/>
</dbReference>
<dbReference type="GO" id="GO:0005975">
    <property type="term" value="P:carbohydrate metabolic process"/>
    <property type="evidence" value="ECO:0007669"/>
    <property type="project" value="InterPro"/>
</dbReference>
<sequence length="296" mass="34408">MTMIVSLKNEDLTVKINQIGAELISVKNSHQLEYIWEANPNHWKRHAPILFPMVGRLKNDEYNYDGKIYTMYQHGFARDSKFEIIDSNDTKVIFLLKSNSKTMKIYPFRFELFVTYILVGDTLQIQMLVKNQDEHSMYFSIGAHPGFKVPINPDEESYSDYELVVKPEKNYSLIELNKNGLTTSNQSKFSIDGNPIKISHELFRDDARIFDVEANKQTTFTLKSKKSHHGVSLTAYKNQYFGVWSTYPTKSEFVCIEPWWGIADSENSTGFIRNKNYISRLCCGEEFVANFDITFF</sequence>
<dbReference type="Proteomes" id="UP000313312">
    <property type="component" value="Unassembled WGS sequence"/>
</dbReference>
<comment type="caution">
    <text evidence="1">The sequence shown here is derived from an EMBL/GenBank/DDBJ whole genome shotgun (WGS) entry which is preliminary data.</text>
</comment>
<dbReference type="Gene3D" id="2.70.98.10">
    <property type="match status" value="1"/>
</dbReference>
<dbReference type="InterPro" id="IPR008183">
    <property type="entry name" value="Aldose_1/G6P_1-epimerase"/>
</dbReference>
<dbReference type="InterPro" id="IPR037481">
    <property type="entry name" value="LacX"/>
</dbReference>
<dbReference type="GO" id="GO:0016853">
    <property type="term" value="F:isomerase activity"/>
    <property type="evidence" value="ECO:0007669"/>
    <property type="project" value="InterPro"/>
</dbReference>
<evidence type="ECO:0000313" key="2">
    <source>
        <dbReference type="Proteomes" id="UP000313312"/>
    </source>
</evidence>
<protein>
    <submittedName>
        <fullName evidence="1">Aldose 1-epimerase family protein</fullName>
    </submittedName>
</protein>
<dbReference type="EMBL" id="QFCR01000003">
    <property type="protein sequence ID" value="TNK90895.1"/>
    <property type="molecule type" value="Genomic_DNA"/>
</dbReference>
<dbReference type="GO" id="GO:0030246">
    <property type="term" value="F:carbohydrate binding"/>
    <property type="evidence" value="ECO:0007669"/>
    <property type="project" value="InterPro"/>
</dbReference>
<dbReference type="InterPro" id="IPR011013">
    <property type="entry name" value="Gal_mutarotase_sf_dom"/>
</dbReference>
<gene>
    <name evidence="1" type="ORF">DID87_01980</name>
</gene>
<accession>A0A5C4TLM5</accession>
<name>A0A5C4TLM5_FRUSA</name>
<dbReference type="InterPro" id="IPR014718">
    <property type="entry name" value="GH-type_carb-bd"/>
</dbReference>
<dbReference type="PANTHER" id="PTHR11122">
    <property type="entry name" value="APOSPORY-ASSOCIATED PROTEIN C-RELATED"/>
    <property type="match status" value="1"/>
</dbReference>
<dbReference type="AlphaFoldDB" id="A0A5C4TLM5"/>
<dbReference type="CDD" id="cd09024">
    <property type="entry name" value="Aldose_epim_lacX"/>
    <property type="match status" value="1"/>
</dbReference>
<dbReference type="SUPFAM" id="SSF74650">
    <property type="entry name" value="Galactose mutarotase-like"/>
    <property type="match status" value="1"/>
</dbReference>
<evidence type="ECO:0000313" key="1">
    <source>
        <dbReference type="EMBL" id="TNK90895.1"/>
    </source>
</evidence>